<dbReference type="EMBL" id="VBAN01000169">
    <property type="protein sequence ID" value="TMI82286.1"/>
    <property type="molecule type" value="Genomic_DNA"/>
</dbReference>
<organism evidence="1 2">
    <name type="scientific">Candidatus Segetimicrobium genomatis</name>
    <dbReference type="NCBI Taxonomy" id="2569760"/>
    <lineage>
        <taxon>Bacteria</taxon>
        <taxon>Bacillati</taxon>
        <taxon>Candidatus Sysuimicrobiota</taxon>
        <taxon>Candidatus Sysuimicrobiia</taxon>
        <taxon>Candidatus Sysuimicrobiales</taxon>
        <taxon>Candidatus Segetimicrobiaceae</taxon>
        <taxon>Candidatus Segetimicrobium</taxon>
    </lineage>
</organism>
<proteinExistence type="predicted"/>
<comment type="caution">
    <text evidence="1">The sequence shown here is derived from an EMBL/GenBank/DDBJ whole genome shotgun (WGS) entry which is preliminary data.</text>
</comment>
<evidence type="ECO:0000313" key="1">
    <source>
        <dbReference type="EMBL" id="TMI82286.1"/>
    </source>
</evidence>
<gene>
    <name evidence="1" type="ORF">E6H03_05770</name>
</gene>
<protein>
    <submittedName>
        <fullName evidence="1">Uncharacterized protein</fullName>
    </submittedName>
</protein>
<sequence length="88" mass="9253">MRTILVGLALMGATLFGVLLNPASSVSNEPVKMTITLAGKMAEGQDWVDTKILCDSHGNEVVVIKNREQGLKGSDMQLGVVAIPGGCR</sequence>
<evidence type="ECO:0000313" key="2">
    <source>
        <dbReference type="Proteomes" id="UP000318093"/>
    </source>
</evidence>
<dbReference type="Proteomes" id="UP000318093">
    <property type="component" value="Unassembled WGS sequence"/>
</dbReference>
<name>A0A537JGP7_9BACT</name>
<reference evidence="1 2" key="1">
    <citation type="journal article" date="2019" name="Nat. Microbiol.">
        <title>Mediterranean grassland soil C-N compound turnover is dependent on rainfall and depth, and is mediated by genomically divergent microorganisms.</title>
        <authorList>
            <person name="Diamond S."/>
            <person name="Andeer P.F."/>
            <person name="Li Z."/>
            <person name="Crits-Christoph A."/>
            <person name="Burstein D."/>
            <person name="Anantharaman K."/>
            <person name="Lane K.R."/>
            <person name="Thomas B.C."/>
            <person name="Pan C."/>
            <person name="Northen T.R."/>
            <person name="Banfield J.F."/>
        </authorList>
    </citation>
    <scope>NUCLEOTIDE SEQUENCE [LARGE SCALE GENOMIC DNA]</scope>
    <source>
        <strain evidence="1">NP_6</strain>
    </source>
</reference>
<dbReference type="AlphaFoldDB" id="A0A537JGP7"/>
<accession>A0A537JGP7</accession>